<proteinExistence type="predicted"/>
<name>A0ABU3K7F8_9BACT</name>
<dbReference type="Proteomes" id="UP001250932">
    <property type="component" value="Unassembled WGS sequence"/>
</dbReference>
<reference evidence="1 2" key="1">
    <citation type="journal article" date="2023" name="ISME J.">
        <title>Cultivation and genomic characterization of novel and ubiquitous marine nitrite-oxidizing bacteria from the Nitrospirales.</title>
        <authorList>
            <person name="Mueller A.J."/>
            <person name="Daebeler A."/>
            <person name="Herbold C.W."/>
            <person name="Kirkegaard R.H."/>
            <person name="Daims H."/>
        </authorList>
    </citation>
    <scope>NUCLEOTIDE SEQUENCE [LARGE SCALE GENOMIC DNA]</scope>
    <source>
        <strain evidence="1 2">EB</strain>
    </source>
</reference>
<protein>
    <recommendedName>
        <fullName evidence="3">CHRD domain-containing protein</fullName>
    </recommendedName>
</protein>
<evidence type="ECO:0008006" key="3">
    <source>
        <dbReference type="Google" id="ProtNLM"/>
    </source>
</evidence>
<dbReference type="RefSeq" id="WP_313832686.1">
    <property type="nucleotide sequence ID" value="NZ_JAQOUE010000001.1"/>
</dbReference>
<comment type="caution">
    <text evidence="1">The sequence shown here is derived from an EMBL/GenBank/DDBJ whole genome shotgun (WGS) entry which is preliminary data.</text>
</comment>
<sequence length="182" mass="19390">MKKSFFRGALVALFAVGLMTVGFVGFAEAQKGPCSSNKKCAGDPNDIATLGGMKLEGKVASSLKGRVYAHWADNPDGEILFGIQYWNTSGPGEAGDPLGRASDDRNVAIPDPLFVCCSWGYQGGEEKNASYAGWYNPQTTVRLHVKDSSLMKQLTEAAQKFVAMEVQLSGGNTVTGFKVLGN</sequence>
<gene>
    <name evidence="1" type="ORF">PPG34_08070</name>
</gene>
<organism evidence="1 2">
    <name type="scientific">Candidatus Nitronereus thalassa</name>
    <dbReference type="NCBI Taxonomy" id="3020898"/>
    <lineage>
        <taxon>Bacteria</taxon>
        <taxon>Pseudomonadati</taxon>
        <taxon>Nitrospirota</taxon>
        <taxon>Nitrospiria</taxon>
        <taxon>Nitrospirales</taxon>
        <taxon>Nitrospiraceae</taxon>
        <taxon>Candidatus Nitronereus</taxon>
    </lineage>
</organism>
<keyword evidence="2" id="KW-1185">Reference proteome</keyword>
<accession>A0ABU3K7F8</accession>
<evidence type="ECO:0000313" key="1">
    <source>
        <dbReference type="EMBL" id="MDT7042305.1"/>
    </source>
</evidence>
<dbReference type="EMBL" id="JAQOUE010000001">
    <property type="protein sequence ID" value="MDT7042305.1"/>
    <property type="molecule type" value="Genomic_DNA"/>
</dbReference>
<evidence type="ECO:0000313" key="2">
    <source>
        <dbReference type="Proteomes" id="UP001250932"/>
    </source>
</evidence>